<name>A0ABW4SM74_9BACL</name>
<evidence type="ECO:0000256" key="3">
    <source>
        <dbReference type="ARBA" id="ARBA00023136"/>
    </source>
</evidence>
<keyword evidence="4" id="KW-0564">Palmitate</keyword>
<dbReference type="PIRSF" id="PIRSF002854">
    <property type="entry name" value="MetQ"/>
    <property type="match status" value="1"/>
</dbReference>
<keyword evidence="5 6" id="KW-0449">Lipoprotein</keyword>
<dbReference type="NCBIfam" id="TIGR00363">
    <property type="entry name" value="MetQ/NlpA family lipoprotein"/>
    <property type="match status" value="1"/>
</dbReference>
<comment type="subcellular location">
    <subcellularLocation>
        <location evidence="1">Membrane</location>
        <topology evidence="1">Lipid-anchor</topology>
    </subcellularLocation>
</comment>
<dbReference type="InterPro" id="IPR004872">
    <property type="entry name" value="Lipoprotein_NlpA"/>
</dbReference>
<sequence length="272" mass="29887">MKRIVVLLSLVLLIGVLSACGSKDKETGKALSEEKIVVGVTAGPHELVVNKVKELAAKEGLEIDVKVFTEYILPNTALSEGDLDINSFQTLPFLEKVNSDRDLNLVHVAKTILLPMGIYSDKFDSIDDIPDGASFGMPNDPSNGARALIVLEAAGVITLRDEDKTTGTVQDIVENPKNLKFVELEASQLPKQLIELDFAAINTNFILAAGKNPVEDSIFLESKSSPYVNYIVVREENKDDAVVKKFAELYQSDEVKEFIKEEFNGTILSSWE</sequence>
<dbReference type="Gene3D" id="3.40.190.10">
    <property type="entry name" value="Periplasmic binding protein-like II"/>
    <property type="match status" value="2"/>
</dbReference>
<dbReference type="EMBL" id="JBHUGI010000037">
    <property type="protein sequence ID" value="MFD1929696.1"/>
    <property type="molecule type" value="Genomic_DNA"/>
</dbReference>
<comment type="similarity">
    <text evidence="6">Belongs to the nlpA lipoprotein family.</text>
</comment>
<dbReference type="PANTHER" id="PTHR30429:SF1">
    <property type="entry name" value="D-METHIONINE-BINDING LIPOPROTEIN METQ-RELATED"/>
    <property type="match status" value="1"/>
</dbReference>
<evidence type="ECO:0000256" key="4">
    <source>
        <dbReference type="ARBA" id="ARBA00023139"/>
    </source>
</evidence>
<accession>A0ABW4SM74</accession>
<dbReference type="Pfam" id="PF03180">
    <property type="entry name" value="Lipoprotein_9"/>
    <property type="match status" value="1"/>
</dbReference>
<dbReference type="PANTHER" id="PTHR30429">
    <property type="entry name" value="D-METHIONINE-BINDING LIPOPROTEIN METQ"/>
    <property type="match status" value="1"/>
</dbReference>
<keyword evidence="3" id="KW-0472">Membrane</keyword>
<organism evidence="7 8">
    <name type="scientific">Sporosarcina siberiensis</name>
    <dbReference type="NCBI Taxonomy" id="1365606"/>
    <lineage>
        <taxon>Bacteria</taxon>
        <taxon>Bacillati</taxon>
        <taxon>Bacillota</taxon>
        <taxon>Bacilli</taxon>
        <taxon>Bacillales</taxon>
        <taxon>Caryophanaceae</taxon>
        <taxon>Sporosarcina</taxon>
    </lineage>
</organism>
<evidence type="ECO:0000256" key="2">
    <source>
        <dbReference type="ARBA" id="ARBA00022729"/>
    </source>
</evidence>
<dbReference type="SUPFAM" id="SSF53850">
    <property type="entry name" value="Periplasmic binding protein-like II"/>
    <property type="match status" value="1"/>
</dbReference>
<proteinExistence type="inferred from homology"/>
<dbReference type="RefSeq" id="WP_381540066.1">
    <property type="nucleotide sequence ID" value="NZ_JBHUGI010000037.1"/>
</dbReference>
<evidence type="ECO:0000313" key="7">
    <source>
        <dbReference type="EMBL" id="MFD1929696.1"/>
    </source>
</evidence>
<keyword evidence="2" id="KW-0732">Signal</keyword>
<gene>
    <name evidence="7" type="ORF">ACFSFY_16775</name>
</gene>
<dbReference type="Proteomes" id="UP001597218">
    <property type="component" value="Unassembled WGS sequence"/>
</dbReference>
<protein>
    <recommendedName>
        <fullName evidence="6">Lipoprotein</fullName>
    </recommendedName>
</protein>
<evidence type="ECO:0000256" key="6">
    <source>
        <dbReference type="PIRNR" id="PIRNR002854"/>
    </source>
</evidence>
<evidence type="ECO:0000256" key="1">
    <source>
        <dbReference type="ARBA" id="ARBA00004635"/>
    </source>
</evidence>
<evidence type="ECO:0000313" key="8">
    <source>
        <dbReference type="Proteomes" id="UP001597218"/>
    </source>
</evidence>
<dbReference type="PROSITE" id="PS51257">
    <property type="entry name" value="PROKAR_LIPOPROTEIN"/>
    <property type="match status" value="1"/>
</dbReference>
<reference evidence="8" key="1">
    <citation type="journal article" date="2019" name="Int. J. Syst. Evol. Microbiol.">
        <title>The Global Catalogue of Microorganisms (GCM) 10K type strain sequencing project: providing services to taxonomists for standard genome sequencing and annotation.</title>
        <authorList>
            <consortium name="The Broad Institute Genomics Platform"/>
            <consortium name="The Broad Institute Genome Sequencing Center for Infectious Disease"/>
            <person name="Wu L."/>
            <person name="Ma J."/>
        </authorList>
    </citation>
    <scope>NUCLEOTIDE SEQUENCE [LARGE SCALE GENOMIC DNA]</scope>
    <source>
        <strain evidence="8">CGMCC 4.7177</strain>
    </source>
</reference>
<evidence type="ECO:0000256" key="5">
    <source>
        <dbReference type="ARBA" id="ARBA00023288"/>
    </source>
</evidence>
<keyword evidence="8" id="KW-1185">Reference proteome</keyword>
<comment type="caution">
    <text evidence="7">The sequence shown here is derived from an EMBL/GenBank/DDBJ whole genome shotgun (WGS) entry which is preliminary data.</text>
</comment>